<sequence>MRNLRAVFFFVVCVVAVYGTLRVFGNPLTKPTDWPVLSAISGASYASELKTLAARYDKAPVNAHVVKYWGLIPALNGVKLDIKKSLSHQNLQNKSASPLFFEQIAPAVSTFSLVAEPIYRANPQKRQMALMINVAWGGEYLPSMLKILMAHHAKATFFFDGSFAKKNPQAVKMVLQAGMEVGNHAYNHPMMTKLSRVKMIEQITRTNAVIERAGGVKPALFAPPAGDVNALVVRAAAGLGMHTILWTLDTIDWRKPSVSVILHRIVDHREPGALVLMHPTANTVAALPRMIEQLQSAGYQLVTVSSIISPTRPIPKTYGEAVAGARA</sequence>
<keyword evidence="3" id="KW-1185">Reference proteome</keyword>
<evidence type="ECO:0000313" key="3">
    <source>
        <dbReference type="Proteomes" id="UP000053557"/>
    </source>
</evidence>
<dbReference type="Pfam" id="PF01522">
    <property type="entry name" value="Polysacc_deac_1"/>
    <property type="match status" value="1"/>
</dbReference>
<dbReference type="Proteomes" id="UP000053557">
    <property type="component" value="Unassembled WGS sequence"/>
</dbReference>
<dbReference type="EMBL" id="LPVJ01000007">
    <property type="protein sequence ID" value="KUO96987.1"/>
    <property type="molecule type" value="Genomic_DNA"/>
</dbReference>
<gene>
    <name evidence="2" type="ORF">ATW55_07095</name>
</gene>
<feature type="domain" description="NodB homology" evidence="1">
    <location>
        <begin position="126"/>
        <end position="302"/>
    </location>
</feature>
<evidence type="ECO:0000259" key="1">
    <source>
        <dbReference type="PROSITE" id="PS51677"/>
    </source>
</evidence>
<name>A0A101XSX3_9BACL</name>
<dbReference type="PROSITE" id="PS51677">
    <property type="entry name" value="NODB"/>
    <property type="match status" value="1"/>
</dbReference>
<dbReference type="RefSeq" id="WP_067711891.1">
    <property type="nucleotide sequence ID" value="NZ_LPVJ01000007.1"/>
</dbReference>
<comment type="caution">
    <text evidence="2">The sequence shown here is derived from an EMBL/GenBank/DDBJ whole genome shotgun (WGS) entry which is preliminary data.</text>
</comment>
<dbReference type="GO" id="GO:0005975">
    <property type="term" value="P:carbohydrate metabolic process"/>
    <property type="evidence" value="ECO:0007669"/>
    <property type="project" value="InterPro"/>
</dbReference>
<dbReference type="CDD" id="cd10950">
    <property type="entry name" value="CE4_BsYlxY_like"/>
    <property type="match status" value="1"/>
</dbReference>
<dbReference type="GO" id="GO:0016020">
    <property type="term" value="C:membrane"/>
    <property type="evidence" value="ECO:0007669"/>
    <property type="project" value="TreeGrafter"/>
</dbReference>
<accession>A0A101XSX3</accession>
<reference evidence="2 3" key="1">
    <citation type="submission" date="2015-12" db="EMBL/GenBank/DDBJ databases">
        <title>Draft genome sequence of Acidibacillus ferrooxidans ITV001, isolated from a chalcopyrite acid mine drainage site in Brazil.</title>
        <authorList>
            <person name="Dall'Agnol H."/>
            <person name="Nancucheo I."/>
            <person name="Johnson B."/>
            <person name="Oliveira R."/>
            <person name="Leite L."/>
            <person name="Pylro V."/>
            <person name="Nunes G.L."/>
            <person name="Tzotzos G."/>
            <person name="Fernandes G.R."/>
            <person name="Dutra J."/>
            <person name="Orellana S.C."/>
            <person name="Oliveira G."/>
        </authorList>
    </citation>
    <scope>NUCLEOTIDE SEQUENCE [LARGE SCALE GENOMIC DNA]</scope>
    <source>
        <strain evidence="3">ITV01</strain>
    </source>
</reference>
<dbReference type="OrthoDB" id="9812065at2"/>
<proteinExistence type="predicted"/>
<evidence type="ECO:0000313" key="2">
    <source>
        <dbReference type="EMBL" id="KUO96987.1"/>
    </source>
</evidence>
<organism evidence="2 3">
    <name type="scientific">Ferroacidibacillus organovorans</name>
    <dbReference type="NCBI Taxonomy" id="1765683"/>
    <lineage>
        <taxon>Bacteria</taxon>
        <taxon>Bacillati</taxon>
        <taxon>Bacillota</taxon>
        <taxon>Bacilli</taxon>
        <taxon>Bacillales</taxon>
        <taxon>Alicyclobacillaceae</taxon>
        <taxon>Ferroacidibacillus</taxon>
    </lineage>
</organism>
<dbReference type="InterPro" id="IPR011330">
    <property type="entry name" value="Glyco_hydro/deAcase_b/a-brl"/>
</dbReference>
<dbReference type="InterPro" id="IPR050248">
    <property type="entry name" value="Polysacc_deacetylase_ArnD"/>
</dbReference>
<dbReference type="SUPFAM" id="SSF88713">
    <property type="entry name" value="Glycoside hydrolase/deacetylase"/>
    <property type="match status" value="1"/>
</dbReference>
<dbReference type="InterPro" id="IPR002509">
    <property type="entry name" value="NODB_dom"/>
</dbReference>
<dbReference type="PANTHER" id="PTHR10587">
    <property type="entry name" value="GLYCOSYL TRANSFERASE-RELATED"/>
    <property type="match status" value="1"/>
</dbReference>
<dbReference type="GO" id="GO:0016810">
    <property type="term" value="F:hydrolase activity, acting on carbon-nitrogen (but not peptide) bonds"/>
    <property type="evidence" value="ECO:0007669"/>
    <property type="project" value="InterPro"/>
</dbReference>
<dbReference type="AlphaFoldDB" id="A0A101XSX3"/>
<protein>
    <recommendedName>
        <fullName evidence="1">NodB homology domain-containing protein</fullName>
    </recommendedName>
</protein>
<dbReference type="Gene3D" id="3.20.20.370">
    <property type="entry name" value="Glycoside hydrolase/deacetylase"/>
    <property type="match status" value="1"/>
</dbReference>
<dbReference type="PANTHER" id="PTHR10587:SF80">
    <property type="entry name" value="CHITOOLIGOSACCHARIDE DEACETYLASE"/>
    <property type="match status" value="1"/>
</dbReference>